<sequence length="407" mass="47449">MFQDTPRSSSPINNEKNTTFGKSQLSTAFSFPAGGGDNLFQETGDSTRSLLAPIYSKQEKATLDISSSIKTPRNHSKNSFSNERVALVTGGKSTPEDTGKENAINQHNSDVTDNLQEEKNKSTKERSSSVEKNTQEEKSNNAHNTTMTTDSSFASSSNDHQTASSSTSSLNNVSLDEMIDLKGKTWDDWFLEKAMLEMKRIKLINVKKKELDKKRSQEREEKMKKEMQAAENRQDWMKRKKFQAEKQRCEELAQKEFQRLKEKQEKDLLEEKAKQNYDEWYEKKKAQEKEARLRKKHERNLEEERIQEKQQQADDAYKRWLSQTDEQSKPFRYHGGGRVSKKKNLYSSPDPTFTNPLPWVDSVMEEEKMYRCNHQKKIFSSPPMLWQDIENRRKRTSDNRLRKTSVT</sequence>
<evidence type="ECO:0000256" key="1">
    <source>
        <dbReference type="SAM" id="MobiDB-lite"/>
    </source>
</evidence>
<dbReference type="InterPro" id="IPR045323">
    <property type="entry name" value="CCDC34"/>
</dbReference>
<keyword evidence="4" id="KW-1185">Reference proteome</keyword>
<feature type="compositionally biased region" description="Low complexity" evidence="1">
    <location>
        <begin position="154"/>
        <end position="170"/>
    </location>
</feature>
<accession>A0A7M5VD17</accession>
<proteinExistence type="predicted"/>
<feature type="region of interest" description="Disordered" evidence="1">
    <location>
        <begin position="291"/>
        <end position="356"/>
    </location>
</feature>
<feature type="compositionally biased region" description="Polar residues" evidence="1">
    <location>
        <begin position="141"/>
        <end position="153"/>
    </location>
</feature>
<feature type="compositionally biased region" description="Polar residues" evidence="1">
    <location>
        <begin position="345"/>
        <end position="355"/>
    </location>
</feature>
<name>A0A7M5VD17_9CNID</name>
<feature type="region of interest" description="Disordered" evidence="1">
    <location>
        <begin position="212"/>
        <end position="233"/>
    </location>
</feature>
<evidence type="ECO:0000313" key="3">
    <source>
        <dbReference type="EnsemblMetazoa" id="CLYHEMP008952.1"/>
    </source>
</evidence>
<dbReference type="PANTHER" id="PTHR23247:SF2">
    <property type="entry name" value="COILED-COIL DOMAIN-CONTAINING PROTEIN 34"/>
    <property type="match status" value="1"/>
</dbReference>
<feature type="region of interest" description="Disordered" evidence="1">
    <location>
        <begin position="1"/>
        <end position="23"/>
    </location>
</feature>
<dbReference type="Pfam" id="PF13904">
    <property type="entry name" value="CCDC34"/>
    <property type="match status" value="1"/>
</dbReference>
<dbReference type="GeneID" id="136821192"/>
<dbReference type="PANTHER" id="PTHR23247">
    <property type="entry name" value="NY-REN-41 ANTIGEN L15 -RELATED"/>
    <property type="match status" value="1"/>
</dbReference>
<dbReference type="EnsemblMetazoa" id="CLYHEMT008952.1">
    <property type="protein sequence ID" value="CLYHEMP008952.1"/>
    <property type="gene ID" value="CLYHEMG008952"/>
</dbReference>
<reference evidence="3" key="1">
    <citation type="submission" date="2021-01" db="UniProtKB">
        <authorList>
            <consortium name="EnsemblMetazoa"/>
        </authorList>
    </citation>
    <scope>IDENTIFICATION</scope>
</reference>
<protein>
    <recommendedName>
        <fullName evidence="2">Coiled-coil domain-containing protein</fullName>
    </recommendedName>
</protein>
<dbReference type="RefSeq" id="XP_066933529.1">
    <property type="nucleotide sequence ID" value="XM_067077428.1"/>
</dbReference>
<feature type="region of interest" description="Disordered" evidence="1">
    <location>
        <begin position="60"/>
        <end position="170"/>
    </location>
</feature>
<dbReference type="AlphaFoldDB" id="A0A7M5VD17"/>
<evidence type="ECO:0000259" key="2">
    <source>
        <dbReference type="Pfam" id="PF13904"/>
    </source>
</evidence>
<organism evidence="3 4">
    <name type="scientific">Clytia hemisphaerica</name>
    <dbReference type="NCBI Taxonomy" id="252671"/>
    <lineage>
        <taxon>Eukaryota</taxon>
        <taxon>Metazoa</taxon>
        <taxon>Cnidaria</taxon>
        <taxon>Hydrozoa</taxon>
        <taxon>Hydroidolina</taxon>
        <taxon>Leptothecata</taxon>
        <taxon>Obeliida</taxon>
        <taxon>Clytiidae</taxon>
        <taxon>Clytia</taxon>
    </lineage>
</organism>
<feature type="compositionally biased region" description="Basic and acidic residues" evidence="1">
    <location>
        <begin position="116"/>
        <end position="140"/>
    </location>
</feature>
<evidence type="ECO:0000313" key="4">
    <source>
        <dbReference type="Proteomes" id="UP000594262"/>
    </source>
</evidence>
<dbReference type="Proteomes" id="UP000594262">
    <property type="component" value="Unplaced"/>
</dbReference>
<dbReference type="InterPro" id="IPR025259">
    <property type="entry name" value="CCDC34/181"/>
</dbReference>
<dbReference type="OrthoDB" id="5981665at2759"/>
<feature type="compositionally biased region" description="Polar residues" evidence="1">
    <location>
        <begin position="64"/>
        <end position="82"/>
    </location>
</feature>
<feature type="compositionally biased region" description="Polar residues" evidence="1">
    <location>
        <begin position="103"/>
        <end position="114"/>
    </location>
</feature>
<feature type="compositionally biased region" description="Basic and acidic residues" evidence="1">
    <location>
        <begin position="299"/>
        <end position="318"/>
    </location>
</feature>
<feature type="domain" description="Coiled-coil" evidence="2">
    <location>
        <begin position="184"/>
        <end position="359"/>
    </location>
</feature>